<reference evidence="4 5" key="1">
    <citation type="submission" date="2024-09" db="EMBL/GenBank/DDBJ databases">
        <authorList>
            <person name="Sun Q."/>
            <person name="Mori K."/>
        </authorList>
    </citation>
    <scope>NUCLEOTIDE SEQUENCE [LARGE SCALE GENOMIC DNA]</scope>
    <source>
        <strain evidence="4 5">CICC 10874</strain>
    </source>
</reference>
<comment type="caution">
    <text evidence="4">The sequence shown here is derived from an EMBL/GenBank/DDBJ whole genome shotgun (WGS) entry which is preliminary data.</text>
</comment>
<evidence type="ECO:0000313" key="4">
    <source>
        <dbReference type="EMBL" id="MFC0675321.1"/>
    </source>
</evidence>
<dbReference type="PROSITE" id="PS51186">
    <property type="entry name" value="GNAT"/>
    <property type="match status" value="1"/>
</dbReference>
<proteinExistence type="predicted"/>
<dbReference type="PANTHER" id="PTHR43877:SF2">
    <property type="entry name" value="AMINOALKYLPHOSPHONATE N-ACETYLTRANSFERASE-RELATED"/>
    <property type="match status" value="1"/>
</dbReference>
<keyword evidence="1 4" id="KW-0808">Transferase</keyword>
<dbReference type="EC" id="2.3.1.-" evidence="4"/>
<dbReference type="Pfam" id="PF00583">
    <property type="entry name" value="Acetyltransf_1"/>
    <property type="match status" value="1"/>
</dbReference>
<dbReference type="InterPro" id="IPR000182">
    <property type="entry name" value="GNAT_dom"/>
</dbReference>
<sequence length="274" mass="29704">MSGTEITPLEPEQWATWRALRLRALQTSPEAFGSTLAGTMRRDTEQYWRDLLASPGRCFVARISGAVIGMARIVPAAEPGESASIFSVWVDPQARGMGVGRDLIEACIGWAELNLPGVRLRLDVHEDNAPARHLYGRCGFGIVGRATDEDGGPARLILERRAGLADDSVLLPTGLVARYRAVDREEVGSAIVDTPAHLDQLEADIRAHGIRTPLDLWVNEEFGALDGNHRIAVALRLGLPQVPVHVTWRGTAPRPAHARPMQAADLEAIRAASA</sequence>
<feature type="domain" description="N-acetyltransferase" evidence="3">
    <location>
        <begin position="4"/>
        <end position="163"/>
    </location>
</feature>
<dbReference type="InterPro" id="IPR036086">
    <property type="entry name" value="ParB/Sulfiredoxin_sf"/>
</dbReference>
<evidence type="ECO:0000313" key="5">
    <source>
        <dbReference type="Proteomes" id="UP001589793"/>
    </source>
</evidence>
<keyword evidence="5" id="KW-1185">Reference proteome</keyword>
<dbReference type="SUPFAM" id="SSF55729">
    <property type="entry name" value="Acyl-CoA N-acyltransferases (Nat)"/>
    <property type="match status" value="1"/>
</dbReference>
<name>A0ABV6REA1_9MICO</name>
<organism evidence="4 5">
    <name type="scientific">Brachybacterium hainanense</name>
    <dbReference type="NCBI Taxonomy" id="1541174"/>
    <lineage>
        <taxon>Bacteria</taxon>
        <taxon>Bacillati</taxon>
        <taxon>Actinomycetota</taxon>
        <taxon>Actinomycetes</taxon>
        <taxon>Micrococcales</taxon>
        <taxon>Dermabacteraceae</taxon>
        <taxon>Brachybacterium</taxon>
    </lineage>
</organism>
<evidence type="ECO:0000256" key="2">
    <source>
        <dbReference type="ARBA" id="ARBA00023315"/>
    </source>
</evidence>
<dbReference type="Gene3D" id="3.40.630.30">
    <property type="match status" value="1"/>
</dbReference>
<dbReference type="PANTHER" id="PTHR43877">
    <property type="entry name" value="AMINOALKYLPHOSPHONATE N-ACETYLTRANSFERASE-RELATED-RELATED"/>
    <property type="match status" value="1"/>
</dbReference>
<gene>
    <name evidence="4" type="ORF">ACFFF6_15255</name>
</gene>
<dbReference type="EMBL" id="JBHLSV010000022">
    <property type="protein sequence ID" value="MFC0675321.1"/>
    <property type="molecule type" value="Genomic_DNA"/>
</dbReference>
<evidence type="ECO:0000259" key="3">
    <source>
        <dbReference type="PROSITE" id="PS51186"/>
    </source>
</evidence>
<dbReference type="GO" id="GO:0016746">
    <property type="term" value="F:acyltransferase activity"/>
    <property type="evidence" value="ECO:0007669"/>
    <property type="project" value="UniProtKB-KW"/>
</dbReference>
<dbReference type="InterPro" id="IPR016181">
    <property type="entry name" value="Acyl_CoA_acyltransferase"/>
</dbReference>
<dbReference type="RefSeq" id="WP_376982253.1">
    <property type="nucleotide sequence ID" value="NZ_JBHLSV010000022.1"/>
</dbReference>
<evidence type="ECO:0000256" key="1">
    <source>
        <dbReference type="ARBA" id="ARBA00022679"/>
    </source>
</evidence>
<dbReference type="CDD" id="cd04301">
    <property type="entry name" value="NAT_SF"/>
    <property type="match status" value="1"/>
</dbReference>
<dbReference type="InterPro" id="IPR050832">
    <property type="entry name" value="Bact_Acetyltransf"/>
</dbReference>
<keyword evidence="2 4" id="KW-0012">Acyltransferase</keyword>
<dbReference type="Proteomes" id="UP001589793">
    <property type="component" value="Unassembled WGS sequence"/>
</dbReference>
<accession>A0ABV6REA1</accession>
<dbReference type="SUPFAM" id="SSF110849">
    <property type="entry name" value="ParB/Sulfiredoxin"/>
    <property type="match status" value="1"/>
</dbReference>
<protein>
    <submittedName>
        <fullName evidence="4">GNAT family N-acetyltransferase</fullName>
        <ecNumber evidence="4">2.3.1.-</ecNumber>
    </submittedName>
</protein>
<dbReference type="Gene3D" id="3.90.1530.10">
    <property type="entry name" value="Conserved hypothetical protein from pyrococcus furiosus pfu- 392566-001, ParB domain"/>
    <property type="match status" value="1"/>
</dbReference>